<evidence type="ECO:0000256" key="1">
    <source>
        <dbReference type="ARBA" id="ARBA00023172"/>
    </source>
</evidence>
<feature type="transmembrane region" description="Helical" evidence="2">
    <location>
        <begin position="579"/>
        <end position="598"/>
    </location>
</feature>
<keyword evidence="2" id="KW-0472">Membrane</keyword>
<dbReference type="EMBL" id="CAMXCT030001113">
    <property type="protein sequence ID" value="CAL4774200.1"/>
    <property type="molecule type" value="Genomic_DNA"/>
</dbReference>
<dbReference type="EMBL" id="CAMXCT010001113">
    <property type="protein sequence ID" value="CAI3986888.1"/>
    <property type="molecule type" value="Genomic_DNA"/>
</dbReference>
<name>A0A9P1CA19_9DINO</name>
<dbReference type="AlphaFoldDB" id="A0A9P1CA19"/>
<accession>A0A9P1CA19</accession>
<dbReference type="OrthoDB" id="10666494at2759"/>
<sequence>MKRSLGPRFWLGQGIPQAKPATHSAGLRPLQEGPVYGAVDPGHPEAAAPLAQPGVKAYARGSLNDAIRHASTGPEKCAEHITKRAKADTSRGPYESRKSTWSALARAAGFSDPFRLSPDLINTVMGAMDMAGYRSAELYMDTAKQIHIERGLDWTAQLAQASRQARRACQRGRGPAKQAQPLPMIELAKLKVHKDPAAPGGPIFPMRSVMLASWWLLREIEASSAERSHIEIDKVQRLIHWKLPSSKADWQALGATRTHSCNCEQNARQPECPYHAMVEHLEAVGAISDRWVFPSATGEQSSKCGWADTMQCMAQQLNLPTHTDTGARRFTGHSARATGAVYLAQTQIELWRIQLFGRWGSECFRIYIRDAPLQQLHSLAKEASLTTSLAAARAELSAILSQAQNCSPPAAAVSLRNQSVGCLADCEAAVDIAPPSEQPASVEFVINRSAYGKIHKVACSGPTRPHYLWRTQCNWYFARGHADYALARPSVTLYSAKSQPLLSDNQREQKLKVKAADVCAETTRGRKVYAIIFHVVEYNKSLEERASVARSMEEMNEKRRLFKEEQQRKKAAAHAAENVHIGQLAAVAALVLFIFLQLDSMEMAVQAMGNECPLDYLDAALVRRWQSVALQWLCSGFADKLDSYYLWLDQGPVAMIRYACAGILAYLAEFGIIWFLVIVVLLFYNALRGGTDHCRDECESELDSCIENPNCHNYLEAEGKPVFQICEERFELFRESFESCLEQKRNGCSGVGCMRIYRACRISTGLEVDHIFKDVGCAGCDGWWSNRASRELQCAEELSVEQCRWNVLTQSTESQACARECVWEVCDQAFSECQIAGGSLSECNDLTIAMNQCRECNFIHCEDGCSKGACDVIFGSRDEAYRSCAGCDTSAQCNPSSPCYGDSADSSCNWRWAPEFGYSCSILCEESLRMCQEGVRGFCWEPDDTGVSRSDACHMEYDMYRADMDACWQANFPATLPEGAIWREIEVHSAACAARGAVFGAGVSLQTLKHVQESTEMANLRALEGEIEKMSDRISRRMELLGRLVCRSRLANCFLSCSDCSVLKLGPKCIAGTVSFDNGKTVPDTCSNCKPRTCPQYPVNCDARWYDERQCHWNEYNFKICSKSGAEAKATVVAANAECADCQTARCEWSCYDHTCSELMVIMPWDRMGPVEQCGGCPDVARNPTFMARARAFWNSPTTLNLTVDHLVYDDTPNVGCL</sequence>
<dbReference type="GO" id="GO:0015074">
    <property type="term" value="P:DNA integration"/>
    <property type="evidence" value="ECO:0007669"/>
    <property type="project" value="InterPro"/>
</dbReference>
<keyword evidence="1" id="KW-0233">DNA recombination</keyword>
<keyword evidence="5" id="KW-1185">Reference proteome</keyword>
<feature type="transmembrane region" description="Helical" evidence="2">
    <location>
        <begin position="663"/>
        <end position="684"/>
    </location>
</feature>
<evidence type="ECO:0000313" key="3">
    <source>
        <dbReference type="EMBL" id="CAI3986888.1"/>
    </source>
</evidence>
<dbReference type="Proteomes" id="UP001152797">
    <property type="component" value="Unassembled WGS sequence"/>
</dbReference>
<dbReference type="GO" id="GO:0003677">
    <property type="term" value="F:DNA binding"/>
    <property type="evidence" value="ECO:0007669"/>
    <property type="project" value="InterPro"/>
</dbReference>
<dbReference type="InterPro" id="IPR013762">
    <property type="entry name" value="Integrase-like_cat_sf"/>
</dbReference>
<dbReference type="EMBL" id="CAMXCT020001113">
    <property type="protein sequence ID" value="CAL1140263.1"/>
    <property type="molecule type" value="Genomic_DNA"/>
</dbReference>
<dbReference type="Gene3D" id="1.10.443.10">
    <property type="entry name" value="Intergrase catalytic core"/>
    <property type="match status" value="1"/>
</dbReference>
<dbReference type="GO" id="GO:0006310">
    <property type="term" value="P:DNA recombination"/>
    <property type="evidence" value="ECO:0007669"/>
    <property type="project" value="UniProtKB-KW"/>
</dbReference>
<proteinExistence type="predicted"/>
<reference evidence="4 5" key="2">
    <citation type="submission" date="2024-05" db="EMBL/GenBank/DDBJ databases">
        <authorList>
            <person name="Chen Y."/>
            <person name="Shah S."/>
            <person name="Dougan E. K."/>
            <person name="Thang M."/>
            <person name="Chan C."/>
        </authorList>
    </citation>
    <scope>NUCLEOTIDE SEQUENCE [LARGE SCALE GENOMIC DNA]</scope>
</reference>
<protein>
    <submittedName>
        <fullName evidence="4">Tyr recombinase domain-containing protein</fullName>
    </submittedName>
</protein>
<keyword evidence="2" id="KW-1133">Transmembrane helix</keyword>
<evidence type="ECO:0000256" key="2">
    <source>
        <dbReference type="SAM" id="Phobius"/>
    </source>
</evidence>
<gene>
    <name evidence="3" type="ORF">C1SCF055_LOCUS14202</name>
</gene>
<evidence type="ECO:0000313" key="4">
    <source>
        <dbReference type="EMBL" id="CAL4774200.1"/>
    </source>
</evidence>
<evidence type="ECO:0000313" key="5">
    <source>
        <dbReference type="Proteomes" id="UP001152797"/>
    </source>
</evidence>
<dbReference type="SUPFAM" id="SSF56349">
    <property type="entry name" value="DNA breaking-rejoining enzymes"/>
    <property type="match status" value="1"/>
</dbReference>
<reference evidence="3" key="1">
    <citation type="submission" date="2022-10" db="EMBL/GenBank/DDBJ databases">
        <authorList>
            <person name="Chen Y."/>
            <person name="Dougan E. K."/>
            <person name="Chan C."/>
            <person name="Rhodes N."/>
            <person name="Thang M."/>
        </authorList>
    </citation>
    <scope>NUCLEOTIDE SEQUENCE</scope>
</reference>
<comment type="caution">
    <text evidence="3">The sequence shown here is derived from an EMBL/GenBank/DDBJ whole genome shotgun (WGS) entry which is preliminary data.</text>
</comment>
<dbReference type="InterPro" id="IPR011010">
    <property type="entry name" value="DNA_brk_join_enz"/>
</dbReference>
<keyword evidence="2" id="KW-0812">Transmembrane</keyword>
<organism evidence="3">
    <name type="scientific">Cladocopium goreaui</name>
    <dbReference type="NCBI Taxonomy" id="2562237"/>
    <lineage>
        <taxon>Eukaryota</taxon>
        <taxon>Sar</taxon>
        <taxon>Alveolata</taxon>
        <taxon>Dinophyceae</taxon>
        <taxon>Suessiales</taxon>
        <taxon>Symbiodiniaceae</taxon>
        <taxon>Cladocopium</taxon>
    </lineage>
</organism>